<dbReference type="Proteomes" id="UP000008237">
    <property type="component" value="Unassembled WGS sequence"/>
</dbReference>
<dbReference type="InterPro" id="IPR013568">
    <property type="entry name" value="SEFIR_dom"/>
</dbReference>
<evidence type="ECO:0000313" key="3">
    <source>
        <dbReference type="EMBL" id="EFN84234.1"/>
    </source>
</evidence>
<protein>
    <recommendedName>
        <fullName evidence="2">SEFIR domain-containing protein</fullName>
    </recommendedName>
</protein>
<feature type="transmembrane region" description="Helical" evidence="1">
    <location>
        <begin position="159"/>
        <end position="180"/>
    </location>
</feature>
<name>E2BJ84_HARSA</name>
<sequence length="429" mass="49604">MHPIYDPIYDERYEINLTLDASLSVDTGVLLKLKLIPHLDKTTPCSWNGVTSIDTWSIILENSTGDENPNCKINRVWENKKYTKTVQCNYQVQTTLQPGYCLILFILDERCEKDTIWRPPMNKNIPCAWLKRCTKVVETSQHIENITMSSKLLPATSPYILFPIIVIILVVLAIVGTLYFMHHFRIRNECVNLYVNPQQDDFTNPTCLKSTDFNIVETNNSNKDIDRDKLTYNDIVLVYTKGSASFIAMMKDFREMLTKMCSCTVHDWHDGAEWNDVARVGAVLWFTDLLNSGCRVVWIDTPATRSVVISNSRESDTNLNKLSKYYEIGDFRDVAFPVVLELAKRNTKDLVFQYRKHFVVRFEGLASSENVNDPFLDLSPHTRYLMPQHFAQLCTDLSTIKPADSKCEMKAEEDLLQQRLKFMRMESIM</sequence>
<gene>
    <name evidence="3" type="ORF">EAI_10022</name>
</gene>
<dbReference type="OMA" id="RIRNECV"/>
<dbReference type="OrthoDB" id="8611351at2759"/>
<keyword evidence="1" id="KW-0472">Membrane</keyword>
<feature type="domain" description="SEFIR" evidence="2">
    <location>
        <begin position="235"/>
        <end position="397"/>
    </location>
</feature>
<keyword evidence="4" id="KW-1185">Reference proteome</keyword>
<evidence type="ECO:0000256" key="1">
    <source>
        <dbReference type="SAM" id="Phobius"/>
    </source>
</evidence>
<keyword evidence="1" id="KW-0812">Transmembrane</keyword>
<keyword evidence="1" id="KW-1133">Transmembrane helix</keyword>
<dbReference type="AlphaFoldDB" id="E2BJ84"/>
<organism evidence="4">
    <name type="scientific">Harpegnathos saltator</name>
    <name type="common">Jerdon's jumping ant</name>
    <dbReference type="NCBI Taxonomy" id="610380"/>
    <lineage>
        <taxon>Eukaryota</taxon>
        <taxon>Metazoa</taxon>
        <taxon>Ecdysozoa</taxon>
        <taxon>Arthropoda</taxon>
        <taxon>Hexapoda</taxon>
        <taxon>Insecta</taxon>
        <taxon>Pterygota</taxon>
        <taxon>Neoptera</taxon>
        <taxon>Endopterygota</taxon>
        <taxon>Hymenoptera</taxon>
        <taxon>Apocrita</taxon>
        <taxon>Aculeata</taxon>
        <taxon>Formicoidea</taxon>
        <taxon>Formicidae</taxon>
        <taxon>Ponerinae</taxon>
        <taxon>Ponerini</taxon>
        <taxon>Harpegnathos</taxon>
    </lineage>
</organism>
<dbReference type="Pfam" id="PF08357">
    <property type="entry name" value="SEFIR"/>
    <property type="match status" value="1"/>
</dbReference>
<evidence type="ECO:0000259" key="2">
    <source>
        <dbReference type="Pfam" id="PF08357"/>
    </source>
</evidence>
<dbReference type="EMBL" id="GL448558">
    <property type="protein sequence ID" value="EFN84234.1"/>
    <property type="molecule type" value="Genomic_DNA"/>
</dbReference>
<evidence type="ECO:0000313" key="4">
    <source>
        <dbReference type="Proteomes" id="UP000008237"/>
    </source>
</evidence>
<reference evidence="3 4" key="1">
    <citation type="journal article" date="2010" name="Science">
        <title>Genomic comparison of the ants Camponotus floridanus and Harpegnathos saltator.</title>
        <authorList>
            <person name="Bonasio R."/>
            <person name="Zhang G."/>
            <person name="Ye C."/>
            <person name="Mutti N.S."/>
            <person name="Fang X."/>
            <person name="Qin N."/>
            <person name="Donahue G."/>
            <person name="Yang P."/>
            <person name="Li Q."/>
            <person name="Li C."/>
            <person name="Zhang P."/>
            <person name="Huang Z."/>
            <person name="Berger S.L."/>
            <person name="Reinberg D."/>
            <person name="Wang J."/>
            <person name="Liebig J."/>
        </authorList>
    </citation>
    <scope>NUCLEOTIDE SEQUENCE [LARGE SCALE GENOMIC DNA]</scope>
    <source>
        <strain evidence="3 4">R22 G/1</strain>
    </source>
</reference>
<proteinExistence type="predicted"/>
<accession>E2BJ84</accession>
<dbReference type="InParanoid" id="E2BJ84"/>
<dbReference type="Gene3D" id="3.40.50.11530">
    <property type="match status" value="1"/>
</dbReference>